<dbReference type="GO" id="GO:0001786">
    <property type="term" value="F:phosphatidylserine binding"/>
    <property type="evidence" value="ECO:0007669"/>
    <property type="project" value="UniProtKB-ARBA"/>
</dbReference>
<dbReference type="GO" id="GO:0051685">
    <property type="term" value="P:maintenance of ER location"/>
    <property type="evidence" value="ECO:0007669"/>
    <property type="project" value="UniProtKB-ARBA"/>
</dbReference>
<proteinExistence type="inferred from homology"/>
<dbReference type="InterPro" id="IPR013783">
    <property type="entry name" value="Ig-like_fold"/>
</dbReference>
<dbReference type="AlphaFoldDB" id="A0A5N6KC86"/>
<evidence type="ECO:0000256" key="7">
    <source>
        <dbReference type="SAM" id="Phobius"/>
    </source>
</evidence>
<comment type="caution">
    <text evidence="9">The sequence shown here is derived from an EMBL/GenBank/DDBJ whole genome shotgun (WGS) entry which is preliminary data.</text>
</comment>
<feature type="region of interest" description="Disordered" evidence="6">
    <location>
        <begin position="142"/>
        <end position="224"/>
    </location>
</feature>
<dbReference type="Pfam" id="PF00635">
    <property type="entry name" value="Motile_Sperm"/>
    <property type="match status" value="1"/>
</dbReference>
<gene>
    <name evidence="9" type="ORF">EYC80_002959</name>
</gene>
<evidence type="ECO:0000256" key="1">
    <source>
        <dbReference type="ARBA" id="ARBA00004163"/>
    </source>
</evidence>
<dbReference type="GO" id="GO:0035091">
    <property type="term" value="F:phosphatidylinositol binding"/>
    <property type="evidence" value="ECO:0007669"/>
    <property type="project" value="UniProtKB-ARBA"/>
</dbReference>
<dbReference type="Proteomes" id="UP000326757">
    <property type="component" value="Unassembled WGS sequence"/>
</dbReference>
<dbReference type="GO" id="GO:0005886">
    <property type="term" value="C:plasma membrane"/>
    <property type="evidence" value="ECO:0007669"/>
    <property type="project" value="TreeGrafter"/>
</dbReference>
<dbReference type="GO" id="GO:1902647">
    <property type="term" value="P:negative regulation of 1-phosphatidyl-1D-myo-inositol 4,5-bisphosphate biosynthetic process"/>
    <property type="evidence" value="ECO:0007669"/>
    <property type="project" value="UniProtKB-ARBA"/>
</dbReference>
<dbReference type="SUPFAM" id="SSF49354">
    <property type="entry name" value="PapD-like"/>
    <property type="match status" value="1"/>
</dbReference>
<feature type="transmembrane region" description="Helical" evidence="7">
    <location>
        <begin position="284"/>
        <end position="303"/>
    </location>
</feature>
<dbReference type="Gene3D" id="2.60.40.10">
    <property type="entry name" value="Immunoglobulins"/>
    <property type="match status" value="1"/>
</dbReference>
<reference evidence="9 10" key="1">
    <citation type="submission" date="2019-06" db="EMBL/GenBank/DDBJ databases">
        <title>Genome Sequence of the Brown Rot Fungal Pathogen Monilinia laxa.</title>
        <authorList>
            <person name="De Miccolis Angelini R.M."/>
            <person name="Landi L."/>
            <person name="Abate D."/>
            <person name="Pollastro S."/>
            <person name="Romanazzi G."/>
            <person name="Faretra F."/>
        </authorList>
    </citation>
    <scope>NUCLEOTIDE SEQUENCE [LARGE SCALE GENOMIC DNA]</scope>
    <source>
        <strain evidence="9 10">Mlax316</strain>
    </source>
</reference>
<dbReference type="FunFam" id="2.60.40.10:FF:000813">
    <property type="entry name" value="Vesicle-associated protein 1-1"/>
    <property type="match status" value="1"/>
</dbReference>
<feature type="domain" description="MSP" evidence="8">
    <location>
        <begin position="1"/>
        <end position="123"/>
    </location>
</feature>
<sequence length="304" mass="32366">MSVEIDSQELGFHRPFTTEVSQTLRIRNPNHTPVGFKVKTTAPKQYCVRPNSGRLEPGRSIDVTVLLQAMKDEPPLDAKCRDKFLVQSCVITPDQEFADSPSNHVDRAEKKDIQEKKIRVAFLPPKSAGGAAVTPLRNGVNGTNSVISTPDTAPPAYRSPSPEEHFTPAANRVASGNSGPGPAPSVSVNDEPIGTRNLGDARSSAFNPASSVASSRERTSSAVTAPTGIPASVEELQAQLAEAKKTIASYAEQGGLKMRKVANGETSNETVNEVAAKLQGVEGVPVQVVAALCLLSFLLAYFFF</sequence>
<dbReference type="InterPro" id="IPR000535">
    <property type="entry name" value="MSP_dom"/>
</dbReference>
<dbReference type="PANTHER" id="PTHR10809">
    <property type="entry name" value="VESICLE-ASSOCIATED MEMBRANE PROTEIN-ASSOCIATED PROTEIN"/>
    <property type="match status" value="1"/>
</dbReference>
<evidence type="ECO:0000313" key="10">
    <source>
        <dbReference type="Proteomes" id="UP000326757"/>
    </source>
</evidence>
<dbReference type="InterPro" id="IPR008962">
    <property type="entry name" value="PapD-like_sf"/>
</dbReference>
<dbReference type="GO" id="GO:0160214">
    <property type="term" value="F:endoplasmic reticulum-plasma membrane adaptor activity"/>
    <property type="evidence" value="ECO:0007669"/>
    <property type="project" value="UniProtKB-ARBA"/>
</dbReference>
<keyword evidence="4 7" id="KW-1133">Transmembrane helix</keyword>
<evidence type="ECO:0000313" key="9">
    <source>
        <dbReference type="EMBL" id="KAB8301036.1"/>
    </source>
</evidence>
<dbReference type="GO" id="GO:0140506">
    <property type="term" value="F:endoplasmic reticulum-autophagosome adaptor activity"/>
    <property type="evidence" value="ECO:0007669"/>
    <property type="project" value="UniProtKB-ARBA"/>
</dbReference>
<dbReference type="InterPro" id="IPR016763">
    <property type="entry name" value="VAP"/>
</dbReference>
<evidence type="ECO:0000256" key="4">
    <source>
        <dbReference type="ARBA" id="ARBA00022989"/>
    </source>
</evidence>
<name>A0A5N6KC86_MONLA</name>
<feature type="compositionally biased region" description="Polar residues" evidence="6">
    <location>
        <begin position="142"/>
        <end position="151"/>
    </location>
</feature>
<comment type="subcellular location">
    <subcellularLocation>
        <location evidence="1">Endoplasmic reticulum membrane</location>
        <topology evidence="1">Single-pass type IV membrane protein</topology>
    </subcellularLocation>
</comment>
<evidence type="ECO:0000256" key="6">
    <source>
        <dbReference type="SAM" id="MobiDB-lite"/>
    </source>
</evidence>
<evidence type="ECO:0000256" key="5">
    <source>
        <dbReference type="ARBA" id="ARBA00023136"/>
    </source>
</evidence>
<dbReference type="OrthoDB" id="264603at2759"/>
<keyword evidence="5 7" id="KW-0472">Membrane</keyword>
<evidence type="ECO:0000256" key="2">
    <source>
        <dbReference type="ARBA" id="ARBA00008932"/>
    </source>
</evidence>
<dbReference type="GO" id="GO:0090158">
    <property type="term" value="P:endoplasmic reticulum membrane organization"/>
    <property type="evidence" value="ECO:0007669"/>
    <property type="project" value="TreeGrafter"/>
</dbReference>
<dbReference type="GO" id="GO:0033149">
    <property type="term" value="F:FFAT motif binding"/>
    <property type="evidence" value="ECO:0007669"/>
    <property type="project" value="TreeGrafter"/>
</dbReference>
<comment type="similarity">
    <text evidence="2">Belongs to the VAMP-associated protein (VAP) (TC 9.B.17) family.</text>
</comment>
<organism evidence="9 10">
    <name type="scientific">Monilinia laxa</name>
    <name type="common">Brown rot fungus</name>
    <name type="synonym">Sclerotinia laxa</name>
    <dbReference type="NCBI Taxonomy" id="61186"/>
    <lineage>
        <taxon>Eukaryota</taxon>
        <taxon>Fungi</taxon>
        <taxon>Dikarya</taxon>
        <taxon>Ascomycota</taxon>
        <taxon>Pezizomycotina</taxon>
        <taxon>Leotiomycetes</taxon>
        <taxon>Helotiales</taxon>
        <taxon>Sclerotiniaceae</taxon>
        <taxon>Monilinia</taxon>
    </lineage>
</organism>
<keyword evidence="10" id="KW-1185">Reference proteome</keyword>
<dbReference type="EMBL" id="VIGI01000004">
    <property type="protein sequence ID" value="KAB8301036.1"/>
    <property type="molecule type" value="Genomic_DNA"/>
</dbReference>
<dbReference type="GO" id="GO:0160219">
    <property type="term" value="C:cortical endoplasmic reticulum membrane"/>
    <property type="evidence" value="ECO:0007669"/>
    <property type="project" value="UniProtKB-ARBA"/>
</dbReference>
<dbReference type="GO" id="GO:0061709">
    <property type="term" value="P:reticulophagy"/>
    <property type="evidence" value="ECO:0007669"/>
    <property type="project" value="UniProtKB-ARBA"/>
</dbReference>
<evidence type="ECO:0000259" key="8">
    <source>
        <dbReference type="PROSITE" id="PS50202"/>
    </source>
</evidence>
<keyword evidence="3 7" id="KW-0812">Transmembrane</keyword>
<evidence type="ECO:0000256" key="3">
    <source>
        <dbReference type="ARBA" id="ARBA00022692"/>
    </source>
</evidence>
<feature type="compositionally biased region" description="Low complexity" evidence="6">
    <location>
        <begin position="209"/>
        <end position="224"/>
    </location>
</feature>
<dbReference type="PANTHER" id="PTHR10809:SF6">
    <property type="entry name" value="AT11025P-RELATED"/>
    <property type="match status" value="1"/>
</dbReference>
<accession>A0A5N6KC86</accession>
<dbReference type="GO" id="GO:0007009">
    <property type="term" value="P:plasma membrane organization"/>
    <property type="evidence" value="ECO:0007669"/>
    <property type="project" value="UniProtKB-ARBA"/>
</dbReference>
<dbReference type="GO" id="GO:0061817">
    <property type="term" value="P:endoplasmic reticulum-plasma membrane tethering"/>
    <property type="evidence" value="ECO:0007669"/>
    <property type="project" value="UniProtKB-ARBA"/>
</dbReference>
<protein>
    <recommendedName>
        <fullName evidence="8">MSP domain-containing protein</fullName>
    </recommendedName>
</protein>
<dbReference type="PROSITE" id="PS50202">
    <property type="entry name" value="MSP"/>
    <property type="match status" value="1"/>
</dbReference>
<dbReference type="PIRSF" id="PIRSF019693">
    <property type="entry name" value="VAMP-associated"/>
    <property type="match status" value="1"/>
</dbReference>